<feature type="binding site" evidence="11">
    <location>
        <position position="100"/>
    </location>
    <ligand>
        <name>Zn(2+)</name>
        <dbReference type="ChEBI" id="CHEBI:29105"/>
    </ligand>
</feature>
<comment type="catalytic activity">
    <reaction evidence="1">
        <text>D-mannose 6-phosphate = D-fructose 6-phosphate</text>
        <dbReference type="Rhea" id="RHEA:12356"/>
        <dbReference type="ChEBI" id="CHEBI:58735"/>
        <dbReference type="ChEBI" id="CHEBI:61527"/>
        <dbReference type="EC" id="5.3.1.8"/>
    </reaction>
</comment>
<dbReference type="GO" id="GO:0004476">
    <property type="term" value="F:mannose-6-phosphate isomerase activity"/>
    <property type="evidence" value="ECO:0007669"/>
    <property type="project" value="UniProtKB-EC"/>
</dbReference>
<evidence type="ECO:0000256" key="8">
    <source>
        <dbReference type="ARBA" id="ARBA00029741"/>
    </source>
</evidence>
<protein>
    <recommendedName>
        <fullName evidence="4">mannose-6-phosphate isomerase</fullName>
        <ecNumber evidence="4">5.3.1.8</ecNumber>
    </recommendedName>
    <alternativeName>
        <fullName evidence="8">Phosphohexomutase</fullName>
    </alternativeName>
    <alternativeName>
        <fullName evidence="9">Phosphomannose isomerase</fullName>
    </alternativeName>
</protein>
<dbReference type="InterPro" id="IPR018050">
    <property type="entry name" value="Pmannose_isomerase-type1_CS"/>
</dbReference>
<sequence length="477" mass="53529">MEKLKCCVQTYEWGKKGVASEVARVYAKGNPDASIDDKISYAELWMGTHPDGPCHIQRSQKKLSQYIAEYEASPRRKVSAERHLPFIMKLMSIQHNLSIQAHPTKEQAARLNDRDPIHYPDRNHKPELAYALTRFELLCGFRPAQQICANLEAFPELKQLMGEDTSHAFQILVRAEINEECETLKFALAVCFKKFMKHAKDEVKSLLDSVLTKLICGIRGSLSEETVAVIQKMARDFPGDIGCFVPLLLNHIVLSPGECCYYAAQELHVYLSGECIECVSCSNNTIRAACTSKFIDIDTLCEILNYRMTDPSYYIVSPTVLKNFPHIRVYDPDCDDFTLHEVKIPSSPPSSGTAKACPVFIPSLECGSIMLVVEGEGTIESYSVKQKAKKSLGVRRGDVIYIESCVQLCFAECSRDILAYRTFSYEEGPDHLLNSTDGTTVSETTRITVPMKGRINPLVIDDDADMFDIENEMDGIC</sequence>
<dbReference type="EMBL" id="KZ269991">
    <property type="protein sequence ID" value="OZC09788.1"/>
    <property type="molecule type" value="Genomic_DNA"/>
</dbReference>
<feature type="active site" evidence="10">
    <location>
        <position position="287"/>
    </location>
</feature>
<evidence type="ECO:0000256" key="1">
    <source>
        <dbReference type="ARBA" id="ARBA00000757"/>
    </source>
</evidence>
<dbReference type="PANTHER" id="PTHR10309:SF2">
    <property type="entry name" value="MANNOSE-6-PHOSPHATE ISOMERASE"/>
    <property type="match status" value="1"/>
</dbReference>
<dbReference type="SUPFAM" id="SSF51182">
    <property type="entry name" value="RmlC-like cupins"/>
    <property type="match status" value="1"/>
</dbReference>
<evidence type="ECO:0000259" key="12">
    <source>
        <dbReference type="Pfam" id="PF20511"/>
    </source>
</evidence>
<feature type="binding site" evidence="11">
    <location>
        <position position="102"/>
    </location>
    <ligand>
        <name>Zn(2+)</name>
        <dbReference type="ChEBI" id="CHEBI:29105"/>
    </ligand>
</feature>
<dbReference type="InterPro" id="IPR046458">
    <property type="entry name" value="PMI_typeI_hel"/>
</dbReference>
<proteinExistence type="inferred from homology"/>
<accession>A0A183GZS4</accession>
<comment type="similarity">
    <text evidence="3">Belongs to the mannose-6-phosphate isomerase type 1 family.</text>
</comment>
<dbReference type="InterPro" id="IPR001250">
    <property type="entry name" value="Man6P_Isoase-1"/>
</dbReference>
<evidence type="ECO:0000256" key="6">
    <source>
        <dbReference type="ARBA" id="ARBA00022833"/>
    </source>
</evidence>
<dbReference type="GO" id="GO:0005829">
    <property type="term" value="C:cytosol"/>
    <property type="evidence" value="ECO:0007669"/>
    <property type="project" value="TreeGrafter"/>
</dbReference>
<dbReference type="PANTHER" id="PTHR10309">
    <property type="entry name" value="MANNOSE-6-PHOSPHATE ISOMERASE"/>
    <property type="match status" value="1"/>
</dbReference>
<evidence type="ECO:0000256" key="7">
    <source>
        <dbReference type="ARBA" id="ARBA00023235"/>
    </source>
</evidence>
<dbReference type="Gene3D" id="2.60.120.10">
    <property type="entry name" value="Jelly Rolls"/>
    <property type="match status" value="2"/>
</dbReference>
<dbReference type="PRINTS" id="PR00714">
    <property type="entry name" value="MAN6PISMRASE"/>
</dbReference>
<dbReference type="Pfam" id="PF20511">
    <property type="entry name" value="PMI_typeI_cat"/>
    <property type="match status" value="1"/>
</dbReference>
<evidence type="ECO:0000256" key="10">
    <source>
        <dbReference type="PIRSR" id="PIRSR001480-1"/>
    </source>
</evidence>
<evidence type="ECO:0000256" key="4">
    <source>
        <dbReference type="ARBA" id="ARBA00011956"/>
    </source>
</evidence>
<evidence type="ECO:0000259" key="13">
    <source>
        <dbReference type="Pfam" id="PF20512"/>
    </source>
</evidence>
<evidence type="ECO:0000256" key="11">
    <source>
        <dbReference type="PIRSR" id="PIRSR001480-2"/>
    </source>
</evidence>
<evidence type="ECO:0000256" key="3">
    <source>
        <dbReference type="ARBA" id="ARBA00010772"/>
    </source>
</evidence>
<dbReference type="Proteomes" id="UP000242913">
    <property type="component" value="Unassembled WGS sequence"/>
</dbReference>
<keyword evidence="6 11" id="KW-0862">Zinc</keyword>
<dbReference type="InterPro" id="IPR014710">
    <property type="entry name" value="RmlC-like_jellyroll"/>
</dbReference>
<reference evidence="14 15" key="1">
    <citation type="submission" date="2015-12" db="EMBL/GenBank/DDBJ databases">
        <title>Draft genome of the nematode, Onchocerca flexuosa.</title>
        <authorList>
            <person name="Mitreva M."/>
        </authorList>
    </citation>
    <scope>NUCLEOTIDE SEQUENCE [LARGE SCALE GENOMIC DNA]</scope>
    <source>
        <strain evidence="14">Red Deer</strain>
    </source>
</reference>
<feature type="domain" description="Phosphomannose isomerase type I helical insertion" evidence="13">
    <location>
        <begin position="160"/>
        <end position="249"/>
    </location>
</feature>
<evidence type="ECO:0000256" key="5">
    <source>
        <dbReference type="ARBA" id="ARBA00022723"/>
    </source>
</evidence>
<dbReference type="STRING" id="387005.A0A183GZS4"/>
<dbReference type="AlphaFoldDB" id="A0A183GZS4"/>
<comment type="cofactor">
    <cofactor evidence="11">
        <name>Zn(2+)</name>
        <dbReference type="ChEBI" id="CHEBI:29105"/>
    </cofactor>
    <text evidence="11">Binds 1 zinc ion per subunit.</text>
</comment>
<keyword evidence="15" id="KW-1185">Reference proteome</keyword>
<dbReference type="GO" id="GO:0008270">
    <property type="term" value="F:zinc ion binding"/>
    <property type="evidence" value="ECO:0007669"/>
    <property type="project" value="InterPro"/>
</dbReference>
<dbReference type="GO" id="GO:0009298">
    <property type="term" value="P:GDP-mannose biosynthetic process"/>
    <property type="evidence" value="ECO:0007669"/>
    <property type="project" value="UniProtKB-UniPathway"/>
</dbReference>
<dbReference type="InterPro" id="IPR011051">
    <property type="entry name" value="RmlC_Cupin_sf"/>
</dbReference>
<name>A0A183GZS4_9BILA</name>
<gene>
    <name evidence="14" type="ORF">X798_03191</name>
</gene>
<dbReference type="WBParaSite" id="OFLC_0000073301-mRNA-1">
    <property type="protein sequence ID" value="OFLC_0000073301-mRNA-1"/>
    <property type="gene ID" value="OFLC_0000073301"/>
</dbReference>
<dbReference type="EC" id="5.3.1.8" evidence="4"/>
<dbReference type="GO" id="GO:0005975">
    <property type="term" value="P:carbohydrate metabolic process"/>
    <property type="evidence" value="ECO:0007669"/>
    <property type="project" value="InterPro"/>
</dbReference>
<feature type="binding site" evidence="11">
    <location>
        <position position="127"/>
    </location>
    <ligand>
        <name>Zn(2+)</name>
        <dbReference type="ChEBI" id="CHEBI:29105"/>
    </ligand>
</feature>
<comment type="pathway">
    <text evidence="2">Nucleotide-sugar biosynthesis; GDP-alpha-D-mannose biosynthesis; alpha-D-mannose 1-phosphate from D-fructose 6-phosphate: step 1/2.</text>
</comment>
<reference evidence="16" key="2">
    <citation type="submission" date="2016-06" db="UniProtKB">
        <authorList>
            <consortium name="WormBaseParasite"/>
        </authorList>
    </citation>
    <scope>IDENTIFICATION</scope>
</reference>
<dbReference type="PROSITE" id="PS00965">
    <property type="entry name" value="PMI_I_1"/>
    <property type="match status" value="1"/>
</dbReference>
<dbReference type="NCBIfam" id="TIGR00218">
    <property type="entry name" value="manA"/>
    <property type="match status" value="1"/>
</dbReference>
<organism evidence="16">
    <name type="scientific">Onchocerca flexuosa</name>
    <dbReference type="NCBI Taxonomy" id="387005"/>
    <lineage>
        <taxon>Eukaryota</taxon>
        <taxon>Metazoa</taxon>
        <taxon>Ecdysozoa</taxon>
        <taxon>Nematoda</taxon>
        <taxon>Chromadorea</taxon>
        <taxon>Rhabditida</taxon>
        <taxon>Spirurina</taxon>
        <taxon>Spiruromorpha</taxon>
        <taxon>Filarioidea</taxon>
        <taxon>Onchocercidae</taxon>
        <taxon>Onchocerca</taxon>
    </lineage>
</organism>
<feature type="domain" description="Phosphomannose isomerase type I catalytic" evidence="12">
    <location>
        <begin position="2"/>
        <end position="143"/>
    </location>
</feature>
<keyword evidence="5 11" id="KW-0479">Metal-binding</keyword>
<evidence type="ECO:0000313" key="16">
    <source>
        <dbReference type="WBParaSite" id="OFLC_0000073301-mRNA-1"/>
    </source>
</evidence>
<dbReference type="UniPathway" id="UPA00126">
    <property type="reaction ID" value="UER00423"/>
</dbReference>
<evidence type="ECO:0000256" key="9">
    <source>
        <dbReference type="ARBA" id="ARBA00030762"/>
    </source>
</evidence>
<feature type="binding site" evidence="11">
    <location>
        <position position="268"/>
    </location>
    <ligand>
        <name>Zn(2+)</name>
        <dbReference type="ChEBI" id="CHEBI:29105"/>
    </ligand>
</feature>
<evidence type="ECO:0000313" key="15">
    <source>
        <dbReference type="Proteomes" id="UP000242913"/>
    </source>
</evidence>
<dbReference type="InterPro" id="IPR016305">
    <property type="entry name" value="Mannose-6-P_Isomerase"/>
</dbReference>
<dbReference type="Pfam" id="PF20512">
    <property type="entry name" value="PMI_typeI_hel"/>
    <property type="match status" value="1"/>
</dbReference>
<keyword evidence="7 14" id="KW-0413">Isomerase</keyword>
<dbReference type="InterPro" id="IPR046457">
    <property type="entry name" value="PMI_typeI_cat"/>
</dbReference>
<evidence type="ECO:0000313" key="14">
    <source>
        <dbReference type="EMBL" id="OZC09788.1"/>
    </source>
</evidence>
<dbReference type="OrthoDB" id="6605218at2759"/>
<dbReference type="PIRSF" id="PIRSF001480">
    <property type="entry name" value="Mannose-6-phosphate_isomerase"/>
    <property type="match status" value="1"/>
</dbReference>
<evidence type="ECO:0000256" key="2">
    <source>
        <dbReference type="ARBA" id="ARBA00004666"/>
    </source>
</evidence>
<dbReference type="Gene3D" id="1.10.441.10">
    <property type="entry name" value="Phosphomannose Isomerase, domain 2"/>
    <property type="match status" value="1"/>
</dbReference>
<dbReference type="CDD" id="cd07011">
    <property type="entry name" value="cupin_PMI_type_I_N"/>
    <property type="match status" value="1"/>
</dbReference>